<dbReference type="InterPro" id="IPR032675">
    <property type="entry name" value="LRR_dom_sf"/>
</dbReference>
<name>A0A9X2AKG4_9FLAO</name>
<evidence type="ECO:0008006" key="5">
    <source>
        <dbReference type="Google" id="ProtNLM"/>
    </source>
</evidence>
<dbReference type="PANTHER" id="PTHR48051:SF1">
    <property type="entry name" value="RAS SUPPRESSOR PROTEIN 1"/>
    <property type="match status" value="1"/>
</dbReference>
<gene>
    <name evidence="3" type="ORF">MC378_12735</name>
</gene>
<dbReference type="AlphaFoldDB" id="A0A9X2AKG4"/>
<keyword evidence="1" id="KW-0433">Leucine-rich repeat</keyword>
<accession>A0A9X2AKG4</accession>
<dbReference type="EMBL" id="JAKQYM010000010">
    <property type="protein sequence ID" value="MCI2230037.1"/>
    <property type="molecule type" value="Genomic_DNA"/>
</dbReference>
<dbReference type="GO" id="GO:0005737">
    <property type="term" value="C:cytoplasm"/>
    <property type="evidence" value="ECO:0007669"/>
    <property type="project" value="TreeGrafter"/>
</dbReference>
<comment type="caution">
    <text evidence="3">The sequence shown here is derived from an EMBL/GenBank/DDBJ whole genome shotgun (WGS) entry which is preliminary data.</text>
</comment>
<evidence type="ECO:0000313" key="4">
    <source>
        <dbReference type="Proteomes" id="UP001139369"/>
    </source>
</evidence>
<proteinExistence type="predicted"/>
<keyword evidence="4" id="KW-1185">Reference proteome</keyword>
<evidence type="ECO:0000256" key="1">
    <source>
        <dbReference type="ARBA" id="ARBA00022614"/>
    </source>
</evidence>
<protein>
    <recommendedName>
        <fullName evidence="5">Leucine rich repeat-containing protein</fullName>
    </recommendedName>
</protein>
<dbReference type="PROSITE" id="PS51450">
    <property type="entry name" value="LRR"/>
    <property type="match status" value="1"/>
</dbReference>
<organism evidence="3 4">
    <name type="scientific">Polaribacter marinus</name>
    <dbReference type="NCBI Taxonomy" id="2916838"/>
    <lineage>
        <taxon>Bacteria</taxon>
        <taxon>Pseudomonadati</taxon>
        <taxon>Bacteroidota</taxon>
        <taxon>Flavobacteriia</taxon>
        <taxon>Flavobacteriales</taxon>
        <taxon>Flavobacteriaceae</taxon>
    </lineage>
</organism>
<dbReference type="PANTHER" id="PTHR48051">
    <property type="match status" value="1"/>
</dbReference>
<dbReference type="InterPro" id="IPR025875">
    <property type="entry name" value="Leu-rich_rpt_4"/>
</dbReference>
<dbReference type="InterPro" id="IPR050216">
    <property type="entry name" value="LRR_domain-containing"/>
</dbReference>
<evidence type="ECO:0000256" key="2">
    <source>
        <dbReference type="ARBA" id="ARBA00022737"/>
    </source>
</evidence>
<dbReference type="Pfam" id="PF12799">
    <property type="entry name" value="LRR_4"/>
    <property type="match status" value="1"/>
</dbReference>
<reference evidence="3" key="1">
    <citation type="submission" date="2022-02" db="EMBL/GenBank/DDBJ databases">
        <title>Polaribacter sp. MSW13, isolated from seawater.</title>
        <authorList>
            <person name="Kristyanto S."/>
            <person name="Jung J."/>
            <person name="Jeon C.O."/>
        </authorList>
    </citation>
    <scope>NUCLEOTIDE SEQUENCE</scope>
    <source>
        <strain evidence="3">MSW13</strain>
    </source>
</reference>
<dbReference type="InterPro" id="IPR001611">
    <property type="entry name" value="Leu-rich_rpt"/>
</dbReference>
<dbReference type="Proteomes" id="UP001139369">
    <property type="component" value="Unassembled WGS sequence"/>
</dbReference>
<dbReference type="Gene3D" id="3.80.10.10">
    <property type="entry name" value="Ribonuclease Inhibitor"/>
    <property type="match status" value="1"/>
</dbReference>
<dbReference type="RefSeq" id="WP_242179147.1">
    <property type="nucleotide sequence ID" value="NZ_JAKQYM010000010.1"/>
</dbReference>
<dbReference type="SUPFAM" id="SSF52047">
    <property type="entry name" value="RNI-like"/>
    <property type="match status" value="1"/>
</dbReference>
<evidence type="ECO:0000313" key="3">
    <source>
        <dbReference type="EMBL" id="MCI2230037.1"/>
    </source>
</evidence>
<keyword evidence="2" id="KW-0677">Repeat</keyword>
<sequence>MQYRLQIILLLSLVSYNTSIFSQRATSKKATSVYLSIPPYNLETANPNKFNYSFAMGKTSFKTPKIFESKEVCVASGSKNIIKDAKNIKVFKYSVPAEIKNAFLIIETPKGDILYTEEFNNFKKTGSLINQTIKVIYGEKKCYWHPQVLEKTWKEDQKEWKKIQHEKIKAGIFENAQKIAQSIFKFGYVNYSVNVYTGKGGKGNDYSELNEAQKQAIATYNKIAKEGVINQQSINQLTIPINTWLKYVDQINLNNKKAKINRKVAQGLYLNLATAYFQIRDFKKAIKYLGLHGDTYSNPTFKGTDQGIIYLSKLITDQQRGLTANTKLSKDFTVLNKKIKSTRKVNIQVEDLGEAMANELETRHHFYSKEAKKKASITASGGSIYKKNIRQGRYGSTLIMMTMYDGDLNKFPIEVTQLDVKGMVFTGGYSFTNIPAEIGNMTNLIEINLTASSVSSIPEAIGKLVNLKKLNLSRTQIKSLPQSIKNLKNLKELNIKKTKISAAELAKIKSWLPKKCKIKA</sequence>